<dbReference type="InterPro" id="IPR019533">
    <property type="entry name" value="Peptidase_S26"/>
</dbReference>
<dbReference type="SUPFAM" id="SSF51306">
    <property type="entry name" value="LexA/Signal peptidase"/>
    <property type="match status" value="1"/>
</dbReference>
<accession>A0A2X1ADQ6</accession>
<dbReference type="EMBL" id="UAQM01000002">
    <property type="protein sequence ID" value="SPU43018.1"/>
    <property type="molecule type" value="Genomic_DNA"/>
</dbReference>
<dbReference type="Pfam" id="PF10502">
    <property type="entry name" value="Peptidase_S26"/>
    <property type="match status" value="1"/>
</dbReference>
<evidence type="ECO:0000313" key="2">
    <source>
        <dbReference type="EMBL" id="SPU43018.1"/>
    </source>
</evidence>
<keyword evidence="2" id="KW-0378">Hydrolase</keyword>
<feature type="domain" description="Peptidase S26" evidence="1">
    <location>
        <begin position="6"/>
        <end position="163"/>
    </location>
</feature>
<reference evidence="2 3" key="1">
    <citation type="submission" date="2018-06" db="EMBL/GenBank/DDBJ databases">
        <authorList>
            <consortium name="Pathogen Informatics"/>
            <person name="Doyle S."/>
        </authorList>
    </citation>
    <scope>NUCLEOTIDE SEQUENCE [LARGE SCALE GENOMIC DNA]</scope>
    <source>
        <strain evidence="2 3">NCTC11165</strain>
    </source>
</reference>
<keyword evidence="2" id="KW-0645">Protease</keyword>
<gene>
    <name evidence="2" type="ORF">NCTC11165_00988</name>
</gene>
<dbReference type="Proteomes" id="UP000250358">
    <property type="component" value="Unassembled WGS sequence"/>
</dbReference>
<organism evidence="2 3">
    <name type="scientific">Brevundimonas diminuta</name>
    <name type="common">Pseudomonas diminuta</name>
    <dbReference type="NCBI Taxonomy" id="293"/>
    <lineage>
        <taxon>Bacteria</taxon>
        <taxon>Pseudomonadati</taxon>
        <taxon>Pseudomonadota</taxon>
        <taxon>Alphaproteobacteria</taxon>
        <taxon>Caulobacterales</taxon>
        <taxon>Caulobacteraceae</taxon>
        <taxon>Brevundimonas</taxon>
    </lineage>
</organism>
<dbReference type="GO" id="GO:0004252">
    <property type="term" value="F:serine-type endopeptidase activity"/>
    <property type="evidence" value="ECO:0007669"/>
    <property type="project" value="InterPro"/>
</dbReference>
<evidence type="ECO:0000313" key="3">
    <source>
        <dbReference type="Proteomes" id="UP000250358"/>
    </source>
</evidence>
<sequence>MSRNPVLAAAVVAGLAALTLGPLVAQTPLLIWNASASAPIGLYRLEPGASPIPGDRVAWRPTPVWSRWMAERNYLPEGLPLLKPLAATAPSVVCRHEDRILIDGRTVARARTQDAAGRPLPRWSGCLALGADAVFLLAPEVPDSLDSRYFGPVERRDLLGRVVPIRVREARR</sequence>
<dbReference type="Gene3D" id="2.10.109.10">
    <property type="entry name" value="Umud Fragment, subunit A"/>
    <property type="match status" value="1"/>
</dbReference>
<proteinExistence type="predicted"/>
<dbReference type="InterPro" id="IPR036286">
    <property type="entry name" value="LexA/Signal_pep-like_sf"/>
</dbReference>
<evidence type="ECO:0000259" key="1">
    <source>
        <dbReference type="Pfam" id="PF10502"/>
    </source>
</evidence>
<dbReference type="AlphaFoldDB" id="A0A2X1ADQ6"/>
<name>A0A2X1ADQ6_BREDI</name>
<dbReference type="GO" id="GO:0006465">
    <property type="term" value="P:signal peptide processing"/>
    <property type="evidence" value="ECO:0007669"/>
    <property type="project" value="InterPro"/>
</dbReference>
<protein>
    <submittedName>
        <fullName evidence="2">Conjugal transfer pilin processing protease TraF</fullName>
    </submittedName>
</protein>